<evidence type="ECO:0000256" key="1">
    <source>
        <dbReference type="SAM" id="MobiDB-lite"/>
    </source>
</evidence>
<feature type="compositionally biased region" description="Basic and acidic residues" evidence="1">
    <location>
        <begin position="29"/>
        <end position="44"/>
    </location>
</feature>
<reference evidence="2" key="1">
    <citation type="submission" date="2023-04" db="EMBL/GenBank/DDBJ databases">
        <title>Comparative genomic analysis of Cohnella hashimotonis sp. nov., isolated from the International Space Station.</title>
        <authorList>
            <person name="Venkateswaran K."/>
            <person name="Simpson A."/>
        </authorList>
    </citation>
    <scope>NUCLEOTIDE SEQUENCE</scope>
    <source>
        <strain evidence="2">F6_2S_P_1</strain>
    </source>
</reference>
<proteinExistence type="predicted"/>
<accession>A0ABT6TM41</accession>
<evidence type="ECO:0000313" key="3">
    <source>
        <dbReference type="Proteomes" id="UP001161691"/>
    </source>
</evidence>
<comment type="caution">
    <text evidence="2">The sequence shown here is derived from an EMBL/GenBank/DDBJ whole genome shotgun (WGS) entry which is preliminary data.</text>
</comment>
<keyword evidence="3" id="KW-1185">Reference proteome</keyword>
<evidence type="ECO:0000313" key="2">
    <source>
        <dbReference type="EMBL" id="MDI4647895.1"/>
    </source>
</evidence>
<organism evidence="2 3">
    <name type="scientific">Cohnella hashimotonis</name>
    <dbReference type="NCBI Taxonomy" id="2826895"/>
    <lineage>
        <taxon>Bacteria</taxon>
        <taxon>Bacillati</taxon>
        <taxon>Bacillota</taxon>
        <taxon>Bacilli</taxon>
        <taxon>Bacillales</taxon>
        <taxon>Paenibacillaceae</taxon>
        <taxon>Cohnella</taxon>
    </lineage>
</organism>
<name>A0ABT6TM41_9BACL</name>
<protein>
    <submittedName>
        <fullName evidence="2">Uncharacterized protein</fullName>
    </submittedName>
</protein>
<dbReference type="EMBL" id="JAGRPV010000001">
    <property type="protein sequence ID" value="MDI4647895.1"/>
    <property type="molecule type" value="Genomic_DNA"/>
</dbReference>
<feature type="region of interest" description="Disordered" evidence="1">
    <location>
        <begin position="21"/>
        <end position="44"/>
    </location>
</feature>
<dbReference type="RefSeq" id="WP_282910636.1">
    <property type="nucleotide sequence ID" value="NZ_JAGRPV010000001.1"/>
</dbReference>
<gene>
    <name evidence="2" type="ORF">KB449_23290</name>
</gene>
<dbReference type="Proteomes" id="UP001161691">
    <property type="component" value="Unassembled WGS sequence"/>
</dbReference>
<sequence length="44" mass="5290">MSDLKQKIVYERGTNELLEKSLRAQKLMRGTERRSPYRKGKQEH</sequence>